<evidence type="ECO:0000256" key="2">
    <source>
        <dbReference type="ARBA" id="ARBA00023134"/>
    </source>
</evidence>
<gene>
    <name evidence="4" type="ORF">LOD99_2416</name>
</gene>
<sequence>MTSFNIIILGDGGVGKSSITLRFYEDRFEDEYHPTVEDAFTMEKVIDREVVRLEVIDTAGQEGFHHLREMYMSTEGAGYMLAYAINLRDSFLSLTELHKSLSEARNLGVGQFVPVVLIGNKSDRAEQRCVSTAEAMQLARGFGNDCPFFETSAKTGANIEEAFTALVRQMKKSSPIHQKSFSKSKTSKKKAGKSGCSLI</sequence>
<evidence type="ECO:0000313" key="5">
    <source>
        <dbReference type="Proteomes" id="UP001165289"/>
    </source>
</evidence>
<protein>
    <submittedName>
        <fullName evidence="4">Uncharacterized protein</fullName>
    </submittedName>
</protein>
<dbReference type="CDD" id="cd00876">
    <property type="entry name" value="Ras"/>
    <property type="match status" value="1"/>
</dbReference>
<comment type="caution">
    <text evidence="4">The sequence shown here is derived from an EMBL/GenBank/DDBJ whole genome shotgun (WGS) entry which is preliminary data.</text>
</comment>
<dbReference type="SMART" id="SM00175">
    <property type="entry name" value="RAB"/>
    <property type="match status" value="1"/>
</dbReference>
<name>A0AAV7K1M4_9METZ</name>
<dbReference type="InterPro" id="IPR027417">
    <property type="entry name" value="P-loop_NTPase"/>
</dbReference>
<dbReference type="EMBL" id="JAKMXF010000210">
    <property type="protein sequence ID" value="KAI6655127.1"/>
    <property type="molecule type" value="Genomic_DNA"/>
</dbReference>
<dbReference type="GO" id="GO:0016020">
    <property type="term" value="C:membrane"/>
    <property type="evidence" value="ECO:0007669"/>
    <property type="project" value="InterPro"/>
</dbReference>
<evidence type="ECO:0000256" key="1">
    <source>
        <dbReference type="ARBA" id="ARBA00022741"/>
    </source>
</evidence>
<dbReference type="SUPFAM" id="SSF52540">
    <property type="entry name" value="P-loop containing nucleoside triphosphate hydrolases"/>
    <property type="match status" value="1"/>
</dbReference>
<proteinExistence type="predicted"/>
<dbReference type="SMART" id="SM00174">
    <property type="entry name" value="RHO"/>
    <property type="match status" value="1"/>
</dbReference>
<dbReference type="Gene3D" id="3.40.50.300">
    <property type="entry name" value="P-loop containing nucleotide triphosphate hydrolases"/>
    <property type="match status" value="1"/>
</dbReference>
<dbReference type="SMART" id="SM00173">
    <property type="entry name" value="RAS"/>
    <property type="match status" value="1"/>
</dbReference>
<evidence type="ECO:0000313" key="4">
    <source>
        <dbReference type="EMBL" id="KAI6655127.1"/>
    </source>
</evidence>
<dbReference type="AlphaFoldDB" id="A0AAV7K1M4"/>
<dbReference type="GO" id="GO:0007165">
    <property type="term" value="P:signal transduction"/>
    <property type="evidence" value="ECO:0007669"/>
    <property type="project" value="InterPro"/>
</dbReference>
<feature type="compositionally biased region" description="Basic residues" evidence="3">
    <location>
        <begin position="180"/>
        <end position="192"/>
    </location>
</feature>
<reference evidence="4 5" key="1">
    <citation type="journal article" date="2023" name="BMC Biol.">
        <title>The compact genome of the sponge Oopsacas minuta (Hexactinellida) is lacking key metazoan core genes.</title>
        <authorList>
            <person name="Santini S."/>
            <person name="Schenkelaars Q."/>
            <person name="Jourda C."/>
            <person name="Duchesne M."/>
            <person name="Belahbib H."/>
            <person name="Rocher C."/>
            <person name="Selva M."/>
            <person name="Riesgo A."/>
            <person name="Vervoort M."/>
            <person name="Leys S.P."/>
            <person name="Kodjabachian L."/>
            <person name="Le Bivic A."/>
            <person name="Borchiellini C."/>
            <person name="Claverie J.M."/>
            <person name="Renard E."/>
        </authorList>
    </citation>
    <scope>NUCLEOTIDE SEQUENCE [LARGE SCALE GENOMIC DNA]</scope>
    <source>
        <strain evidence="4">SPO-2</strain>
    </source>
</reference>
<dbReference type="InterPro" id="IPR005225">
    <property type="entry name" value="Small_GTP-bd"/>
</dbReference>
<dbReference type="NCBIfam" id="TIGR00231">
    <property type="entry name" value="small_GTP"/>
    <property type="match status" value="1"/>
</dbReference>
<organism evidence="4 5">
    <name type="scientific">Oopsacas minuta</name>
    <dbReference type="NCBI Taxonomy" id="111878"/>
    <lineage>
        <taxon>Eukaryota</taxon>
        <taxon>Metazoa</taxon>
        <taxon>Porifera</taxon>
        <taxon>Hexactinellida</taxon>
        <taxon>Hexasterophora</taxon>
        <taxon>Lyssacinosida</taxon>
        <taxon>Leucopsacidae</taxon>
        <taxon>Oopsacas</taxon>
    </lineage>
</organism>
<keyword evidence="1" id="KW-0547">Nucleotide-binding</keyword>
<dbReference type="PROSITE" id="PS51419">
    <property type="entry name" value="RAB"/>
    <property type="match status" value="1"/>
</dbReference>
<keyword evidence="5" id="KW-1185">Reference proteome</keyword>
<dbReference type="PANTHER" id="PTHR24070">
    <property type="entry name" value="RAS, DI-RAS, AND RHEB FAMILY MEMBERS OF SMALL GTPASE SUPERFAMILY"/>
    <property type="match status" value="1"/>
</dbReference>
<evidence type="ECO:0000256" key="3">
    <source>
        <dbReference type="SAM" id="MobiDB-lite"/>
    </source>
</evidence>
<dbReference type="PRINTS" id="PR00449">
    <property type="entry name" value="RASTRNSFRMNG"/>
</dbReference>
<accession>A0AAV7K1M4</accession>
<dbReference type="InterPro" id="IPR020849">
    <property type="entry name" value="Small_GTPase_Ras-type"/>
</dbReference>
<dbReference type="InterPro" id="IPR001806">
    <property type="entry name" value="Small_GTPase"/>
</dbReference>
<dbReference type="Proteomes" id="UP001165289">
    <property type="component" value="Unassembled WGS sequence"/>
</dbReference>
<dbReference type="FunFam" id="3.40.50.300:FF:001447">
    <property type="entry name" value="Ras-related protein Rab-1B"/>
    <property type="match status" value="1"/>
</dbReference>
<dbReference type="GO" id="GO:0005525">
    <property type="term" value="F:GTP binding"/>
    <property type="evidence" value="ECO:0007669"/>
    <property type="project" value="UniProtKB-KW"/>
</dbReference>
<dbReference type="GO" id="GO:0003924">
    <property type="term" value="F:GTPase activity"/>
    <property type="evidence" value="ECO:0007669"/>
    <property type="project" value="InterPro"/>
</dbReference>
<feature type="region of interest" description="Disordered" evidence="3">
    <location>
        <begin position="174"/>
        <end position="199"/>
    </location>
</feature>
<dbReference type="Pfam" id="PF00071">
    <property type="entry name" value="Ras"/>
    <property type="match status" value="1"/>
</dbReference>
<dbReference type="PROSITE" id="PS51420">
    <property type="entry name" value="RHO"/>
    <property type="match status" value="1"/>
</dbReference>
<dbReference type="PROSITE" id="PS51421">
    <property type="entry name" value="RAS"/>
    <property type="match status" value="1"/>
</dbReference>
<keyword evidence="2" id="KW-0342">GTP-binding</keyword>